<dbReference type="EC" id="4.2.3.-" evidence="2"/>
<gene>
    <name evidence="3" type="primary">cyc2</name>
    <name evidence="3" type="ORF">ACFU0X_14545</name>
</gene>
<keyword evidence="1 2" id="KW-0456">Lyase</keyword>
<dbReference type="PANTHER" id="PTHR35201:SF4">
    <property type="entry name" value="BETA-PINACENE SYNTHASE-RELATED"/>
    <property type="match status" value="1"/>
</dbReference>
<dbReference type="CDD" id="cd00687">
    <property type="entry name" value="Terpene_cyclase_nonplant_C1"/>
    <property type="match status" value="2"/>
</dbReference>
<accession>A0ABW6JFV8</accession>
<proteinExistence type="inferred from homology"/>
<dbReference type="GO" id="GO:0052577">
    <property type="term" value="F:germacrene-D synthase activity"/>
    <property type="evidence" value="ECO:0007669"/>
    <property type="project" value="UniProtKB-EC"/>
</dbReference>
<name>A0ABW6JFV8_STRCE</name>
<dbReference type="RefSeq" id="WP_381726566.1">
    <property type="nucleotide sequence ID" value="NZ_JBHVBU010000033.1"/>
</dbReference>
<dbReference type="GO" id="GO:0034004">
    <property type="term" value="F:germacradienol synthase activity"/>
    <property type="evidence" value="ECO:0007669"/>
    <property type="project" value="UniProtKB-EC"/>
</dbReference>
<dbReference type="Gene3D" id="1.10.600.10">
    <property type="entry name" value="Farnesyl Diphosphate Synthase"/>
    <property type="match status" value="2"/>
</dbReference>
<evidence type="ECO:0000256" key="2">
    <source>
        <dbReference type="RuleBase" id="RU366034"/>
    </source>
</evidence>
<keyword evidence="2" id="KW-0479">Metal-binding</keyword>
<dbReference type="Proteomes" id="UP001600650">
    <property type="component" value="Unassembled WGS sequence"/>
</dbReference>
<keyword evidence="2" id="KW-0460">Magnesium</keyword>
<organism evidence="3 4">
    <name type="scientific">Streptomyces cellulosae</name>
    <dbReference type="NCBI Taxonomy" id="1968"/>
    <lineage>
        <taxon>Bacteria</taxon>
        <taxon>Bacillati</taxon>
        <taxon>Actinomycetota</taxon>
        <taxon>Actinomycetes</taxon>
        <taxon>Kitasatosporales</taxon>
        <taxon>Streptomycetaceae</taxon>
        <taxon>Streptomyces</taxon>
    </lineage>
</organism>
<evidence type="ECO:0000313" key="4">
    <source>
        <dbReference type="Proteomes" id="UP001600650"/>
    </source>
</evidence>
<dbReference type="SFLD" id="SFLDG01020">
    <property type="entry name" value="Terpene_Cyclase_Like_2"/>
    <property type="match status" value="2"/>
</dbReference>
<comment type="caution">
    <text evidence="3">The sequence shown here is derived from an EMBL/GenBank/DDBJ whole genome shotgun (WGS) entry which is preliminary data.</text>
</comment>
<protein>
    <recommendedName>
        <fullName evidence="2">Terpene synthase</fullName>
        <ecNumber evidence="2">4.2.3.-</ecNumber>
    </recommendedName>
</protein>
<reference evidence="3 4" key="1">
    <citation type="submission" date="2024-09" db="EMBL/GenBank/DDBJ databases">
        <title>The Natural Products Discovery Center: Release of the First 8490 Sequenced Strains for Exploring Actinobacteria Biosynthetic Diversity.</title>
        <authorList>
            <person name="Kalkreuter E."/>
            <person name="Kautsar S.A."/>
            <person name="Yang D."/>
            <person name="Bader C.D."/>
            <person name="Teijaro C.N."/>
            <person name="Fluegel L."/>
            <person name="Davis C.M."/>
            <person name="Simpson J.R."/>
            <person name="Lauterbach L."/>
            <person name="Steele A.D."/>
            <person name="Gui C."/>
            <person name="Meng S."/>
            <person name="Li G."/>
            <person name="Viehrig K."/>
            <person name="Ye F."/>
            <person name="Su P."/>
            <person name="Kiefer A.F."/>
            <person name="Nichols A."/>
            <person name="Cepeda A.J."/>
            <person name="Yan W."/>
            <person name="Fan B."/>
            <person name="Jiang Y."/>
            <person name="Adhikari A."/>
            <person name="Zheng C.-J."/>
            <person name="Schuster L."/>
            <person name="Cowan T.M."/>
            <person name="Smanski M.J."/>
            <person name="Chevrette M.G."/>
            <person name="De Carvalho L.P.S."/>
            <person name="Shen B."/>
        </authorList>
    </citation>
    <scope>NUCLEOTIDE SEQUENCE [LARGE SCALE GENOMIC DNA]</scope>
    <source>
        <strain evidence="3 4">NPDC057399</strain>
    </source>
</reference>
<dbReference type="InterPro" id="IPR008949">
    <property type="entry name" value="Isoprenoid_synthase_dom_sf"/>
</dbReference>
<sequence>MTQPFELPHFYMPHPARLNPHVDEARAHSTAWAREMGMLEGSGVWEQADLDAHDYGLLCACTHPDCDGPALSLITDWYVWVFFFDDHFLEKYKRTQDRVGGKAHLDRLPLFMPLEPGAPVPEPGNPVEAGLADLWARTVPAMSADWRRRFAVATEHLLNESLWELSNINEGRIANPVEYIEMRRKVGGAPWSAGLVEYATAEVPAAVAGTRPLRVLMETFSDAVHLRNDLFSYQREVEDEGELSNGVLVLETFFGCTTQEAADLVNDVLTSRLHQFEHTAFTEVPAVALEQGLTPAETAAVAAYAKGLQDWQAGGHEWHMRSSRYMNENARPGPSWQTLTGPGTSAADVGALLARAAAERLRPYRHVPYRKVGPSVIPDIRMPFPLSLSPALEGSRRHLLEWSHRMGILGEGVWDEDKLAGCDLPLCAAGLDPDATQEQLDLASGWLAFGTYGDDYYPLVHGHRRDLAAARLTTARLSACMPLDGEEVPPPANAMERSLIDLWARTTAGMTPEQRRPLRTAVDKMTESWVWELSNQIQNRVPDPVDYLEMRRATFGSDLTLGLCRAGHGPAVPPEVYRTGPVRSLENAAIDFACLLNDVFSYQKEIEFEGEMHNAVLVVQNFFGIDYATALPVVADLMNQRMRQFEHVVEHELPVVYDDFQLPEEARAVMRGYVTDLQNWMAGILNWHRSVDRYKDEYLSGRVHGFLQHRSPAPPVLV</sequence>
<dbReference type="SUPFAM" id="SSF48576">
    <property type="entry name" value="Terpenoid synthases"/>
    <property type="match status" value="2"/>
</dbReference>
<comment type="cofactor">
    <cofactor evidence="2">
        <name>Mg(2+)</name>
        <dbReference type="ChEBI" id="CHEBI:18420"/>
    </cofactor>
</comment>
<dbReference type="InterPro" id="IPR034686">
    <property type="entry name" value="Terpene_cyclase-like_2"/>
</dbReference>
<evidence type="ECO:0000256" key="1">
    <source>
        <dbReference type="ARBA" id="ARBA00023239"/>
    </source>
</evidence>
<dbReference type="PANTHER" id="PTHR35201">
    <property type="entry name" value="TERPENE SYNTHASE"/>
    <property type="match status" value="1"/>
</dbReference>
<dbReference type="Pfam" id="PF19086">
    <property type="entry name" value="Terpene_syn_C_2"/>
    <property type="match status" value="2"/>
</dbReference>
<evidence type="ECO:0000313" key="3">
    <source>
        <dbReference type="EMBL" id="MFE7964256.1"/>
    </source>
</evidence>
<comment type="similarity">
    <text evidence="2">Belongs to the terpene synthase family.</text>
</comment>
<keyword evidence="4" id="KW-1185">Reference proteome</keyword>
<dbReference type="SFLD" id="SFLDS00005">
    <property type="entry name" value="Isoprenoid_Synthase_Type_I"/>
    <property type="match status" value="2"/>
</dbReference>
<dbReference type="EMBL" id="JBHVBU010000033">
    <property type="protein sequence ID" value="MFE7964256.1"/>
    <property type="molecule type" value="Genomic_DNA"/>
</dbReference>